<name>A0A2C9WB70_MANES</name>
<protein>
    <submittedName>
        <fullName evidence="2">Uncharacterized protein</fullName>
    </submittedName>
</protein>
<evidence type="ECO:0000313" key="2">
    <source>
        <dbReference type="EMBL" id="OAY56938.1"/>
    </source>
</evidence>
<reference evidence="3" key="1">
    <citation type="journal article" date="2016" name="Nat. Biotechnol.">
        <title>Sequencing wild and cultivated cassava and related species reveals extensive interspecific hybridization and genetic diversity.</title>
        <authorList>
            <person name="Bredeson J.V."/>
            <person name="Lyons J.B."/>
            <person name="Prochnik S.E."/>
            <person name="Wu G.A."/>
            <person name="Ha C.M."/>
            <person name="Edsinger-Gonzales E."/>
            <person name="Grimwood J."/>
            <person name="Schmutz J."/>
            <person name="Rabbi I.Y."/>
            <person name="Egesi C."/>
            <person name="Nauluvula P."/>
            <person name="Lebot V."/>
            <person name="Ndunguru J."/>
            <person name="Mkamilo G."/>
            <person name="Bart R.S."/>
            <person name="Setter T.L."/>
            <person name="Gleadow R.M."/>
            <person name="Kulakow P."/>
            <person name="Ferguson M.E."/>
            <person name="Rounsley S."/>
            <person name="Rokhsar D.S."/>
        </authorList>
    </citation>
    <scope>NUCLEOTIDE SEQUENCE [LARGE SCALE GENOMIC DNA]</scope>
    <source>
        <strain evidence="3">cv. AM560-2</strain>
    </source>
</reference>
<accession>A0A2C9WB70</accession>
<organism evidence="2 3">
    <name type="scientific">Manihot esculenta</name>
    <name type="common">Cassava</name>
    <name type="synonym">Jatropha manihot</name>
    <dbReference type="NCBI Taxonomy" id="3983"/>
    <lineage>
        <taxon>Eukaryota</taxon>
        <taxon>Viridiplantae</taxon>
        <taxon>Streptophyta</taxon>
        <taxon>Embryophyta</taxon>
        <taxon>Tracheophyta</taxon>
        <taxon>Spermatophyta</taxon>
        <taxon>Magnoliopsida</taxon>
        <taxon>eudicotyledons</taxon>
        <taxon>Gunneridae</taxon>
        <taxon>Pentapetalae</taxon>
        <taxon>rosids</taxon>
        <taxon>fabids</taxon>
        <taxon>Malpighiales</taxon>
        <taxon>Euphorbiaceae</taxon>
        <taxon>Crotonoideae</taxon>
        <taxon>Manihoteae</taxon>
        <taxon>Manihot</taxon>
    </lineage>
</organism>
<dbReference type="Proteomes" id="UP000091857">
    <property type="component" value="Chromosome 2"/>
</dbReference>
<dbReference type="AlphaFoldDB" id="A0A2C9WB70"/>
<keyword evidence="3" id="KW-1185">Reference proteome</keyword>
<proteinExistence type="predicted"/>
<keyword evidence="1" id="KW-0732">Signal</keyword>
<dbReference type="EMBL" id="CM004388">
    <property type="protein sequence ID" value="OAY56938.1"/>
    <property type="molecule type" value="Genomic_DNA"/>
</dbReference>
<gene>
    <name evidence="2" type="ORF">MANES_02G057200v8</name>
</gene>
<feature type="chain" id="PRO_5012632561" evidence="1">
    <location>
        <begin position="24"/>
        <end position="72"/>
    </location>
</feature>
<sequence>MKALVITCILLFSFIIIPSPIVARELTHHGKVGGGEPEVFFATEIPICKGKQSPSYNHCRCPKYRPNCQVSK</sequence>
<feature type="signal peptide" evidence="1">
    <location>
        <begin position="1"/>
        <end position="23"/>
    </location>
</feature>
<comment type="caution">
    <text evidence="2">The sequence shown here is derived from an EMBL/GenBank/DDBJ whole genome shotgun (WGS) entry which is preliminary data.</text>
</comment>
<dbReference type="Gramene" id="Manes.02G057200.1.v8.1">
    <property type="protein sequence ID" value="Manes.02G057200.1.v8.1.CDS"/>
    <property type="gene ID" value="Manes.02G057200.v8.1"/>
</dbReference>
<evidence type="ECO:0000256" key="1">
    <source>
        <dbReference type="SAM" id="SignalP"/>
    </source>
</evidence>
<evidence type="ECO:0000313" key="3">
    <source>
        <dbReference type="Proteomes" id="UP000091857"/>
    </source>
</evidence>